<reference evidence="2 3" key="1">
    <citation type="journal article" date="2023" name="Hortic Res">
        <title>Pangenome of water caltrop reveals structural variations and asymmetric subgenome divergence after allopolyploidization.</title>
        <authorList>
            <person name="Zhang X."/>
            <person name="Chen Y."/>
            <person name="Wang L."/>
            <person name="Yuan Y."/>
            <person name="Fang M."/>
            <person name="Shi L."/>
            <person name="Lu R."/>
            <person name="Comes H.P."/>
            <person name="Ma Y."/>
            <person name="Chen Y."/>
            <person name="Huang G."/>
            <person name="Zhou Y."/>
            <person name="Zheng Z."/>
            <person name="Qiu Y."/>
        </authorList>
    </citation>
    <scope>NUCLEOTIDE SEQUENCE [LARGE SCALE GENOMIC DNA]</scope>
    <source>
        <strain evidence="2">F231</strain>
    </source>
</reference>
<protein>
    <submittedName>
        <fullName evidence="2">Uncharacterized protein</fullName>
    </submittedName>
</protein>
<dbReference type="Proteomes" id="UP001346149">
    <property type="component" value="Unassembled WGS sequence"/>
</dbReference>
<evidence type="ECO:0000313" key="2">
    <source>
        <dbReference type="EMBL" id="KAK4785839.1"/>
    </source>
</evidence>
<feature type="chain" id="PRO_5042921689" evidence="1">
    <location>
        <begin position="19"/>
        <end position="77"/>
    </location>
</feature>
<dbReference type="EMBL" id="JAXQNO010000013">
    <property type="protein sequence ID" value="KAK4785839.1"/>
    <property type="molecule type" value="Genomic_DNA"/>
</dbReference>
<sequence>MHASVLFMLFAAFQGTLKKPFRETMCGEACPKELKCDAEVSTFSIRDMEEYKNFCDRQDQRPLPEEVIECNMLNMNA</sequence>
<proteinExistence type="predicted"/>
<keyword evidence="1" id="KW-0732">Signal</keyword>
<feature type="signal peptide" evidence="1">
    <location>
        <begin position="1"/>
        <end position="18"/>
    </location>
</feature>
<organism evidence="2 3">
    <name type="scientific">Trapa natans</name>
    <name type="common">Water chestnut</name>
    <dbReference type="NCBI Taxonomy" id="22666"/>
    <lineage>
        <taxon>Eukaryota</taxon>
        <taxon>Viridiplantae</taxon>
        <taxon>Streptophyta</taxon>
        <taxon>Embryophyta</taxon>
        <taxon>Tracheophyta</taxon>
        <taxon>Spermatophyta</taxon>
        <taxon>Magnoliopsida</taxon>
        <taxon>eudicotyledons</taxon>
        <taxon>Gunneridae</taxon>
        <taxon>Pentapetalae</taxon>
        <taxon>rosids</taxon>
        <taxon>malvids</taxon>
        <taxon>Myrtales</taxon>
        <taxon>Lythraceae</taxon>
        <taxon>Trapa</taxon>
    </lineage>
</organism>
<comment type="caution">
    <text evidence="2">The sequence shown here is derived from an EMBL/GenBank/DDBJ whole genome shotgun (WGS) entry which is preliminary data.</text>
</comment>
<evidence type="ECO:0000256" key="1">
    <source>
        <dbReference type="SAM" id="SignalP"/>
    </source>
</evidence>
<gene>
    <name evidence="2" type="ORF">SAY86_002528</name>
</gene>
<evidence type="ECO:0000313" key="3">
    <source>
        <dbReference type="Proteomes" id="UP001346149"/>
    </source>
</evidence>
<dbReference type="PANTHER" id="PTHR35137:SF1">
    <property type="entry name" value="CHROMOPHORE LYASE CRL, CHLOROPLASTIC"/>
    <property type="match status" value="1"/>
</dbReference>
<dbReference type="InterPro" id="IPR010404">
    <property type="entry name" value="CpcT/CpeT"/>
</dbReference>
<dbReference type="GO" id="GO:0016829">
    <property type="term" value="F:lyase activity"/>
    <property type="evidence" value="ECO:0007669"/>
    <property type="project" value="InterPro"/>
</dbReference>
<dbReference type="AlphaFoldDB" id="A0AAN7QZN2"/>
<name>A0AAN7QZN2_TRANT</name>
<keyword evidence="3" id="KW-1185">Reference proteome</keyword>
<accession>A0AAN7QZN2</accession>
<dbReference type="PANTHER" id="PTHR35137">
    <property type="entry name" value="CHROMOPHORE LYASE CRL, CHLOROPLASTIC"/>
    <property type="match status" value="1"/>
</dbReference>